<dbReference type="InterPro" id="IPR028846">
    <property type="entry name" value="Recoverin"/>
</dbReference>
<evidence type="ECO:0000256" key="3">
    <source>
        <dbReference type="ARBA" id="ARBA00022723"/>
    </source>
</evidence>
<dbReference type="Pfam" id="PF13833">
    <property type="entry name" value="EF-hand_8"/>
    <property type="match status" value="1"/>
</dbReference>
<evidence type="ECO:0000256" key="1">
    <source>
        <dbReference type="ARBA" id="ARBA00006049"/>
    </source>
</evidence>
<evidence type="ECO:0000313" key="11">
    <source>
        <dbReference type="Proteomes" id="UP000663870"/>
    </source>
</evidence>
<reference evidence="8" key="1">
    <citation type="submission" date="2021-02" db="EMBL/GenBank/DDBJ databases">
        <authorList>
            <person name="Nowell W R."/>
        </authorList>
    </citation>
    <scope>NUCLEOTIDE SEQUENCE</scope>
</reference>
<keyword evidence="6" id="KW-0449">Lipoprotein</keyword>
<dbReference type="GO" id="GO:0005509">
    <property type="term" value="F:calcium ion binding"/>
    <property type="evidence" value="ECO:0007669"/>
    <property type="project" value="InterPro"/>
</dbReference>
<evidence type="ECO:0000313" key="9">
    <source>
        <dbReference type="EMBL" id="CAF1121532.1"/>
    </source>
</evidence>
<dbReference type="SUPFAM" id="SSF47473">
    <property type="entry name" value="EF-hand"/>
    <property type="match status" value="1"/>
</dbReference>
<sequence length="198" mass="23010">MGSNTSQSIAELTKEDIEFISNVTKLDHENVRLWYSKLMAACPDRKISKADTVNFLRSINSGKDEQLQKQANEIHKAFDENNDGIVDQREFLIGFALTSKGSIHEKLKYVFRTYDHDKDGLISKKEIDRMIKIAMRLHGKEEREKTTRTINELKRSLERLNQGKDLDHLKITSEEFIQLLMENKELCKLVSPFNIEQP</sequence>
<dbReference type="PROSITE" id="PS00018">
    <property type="entry name" value="EF_HAND_1"/>
    <property type="match status" value="2"/>
</dbReference>
<dbReference type="PANTHER" id="PTHR23055">
    <property type="entry name" value="CALCIUM BINDING PROTEINS"/>
    <property type="match status" value="1"/>
</dbReference>
<keyword evidence="2" id="KW-0519">Myristate</keyword>
<evidence type="ECO:0000313" key="8">
    <source>
        <dbReference type="EMBL" id="CAF1014371.1"/>
    </source>
</evidence>
<dbReference type="Gene3D" id="1.10.238.10">
    <property type="entry name" value="EF-hand"/>
    <property type="match status" value="1"/>
</dbReference>
<evidence type="ECO:0000313" key="10">
    <source>
        <dbReference type="Proteomes" id="UP000663854"/>
    </source>
</evidence>
<keyword evidence="5" id="KW-0106">Calcium</keyword>
<comment type="caution">
    <text evidence="8">The sequence shown here is derived from an EMBL/GenBank/DDBJ whole genome shotgun (WGS) entry which is preliminary data.</text>
</comment>
<comment type="similarity">
    <text evidence="1">Belongs to the recoverin family.</text>
</comment>
<dbReference type="InterPro" id="IPR002048">
    <property type="entry name" value="EF_hand_dom"/>
</dbReference>
<dbReference type="EMBL" id="CAJNOL010000574">
    <property type="protein sequence ID" value="CAF1121532.1"/>
    <property type="molecule type" value="Genomic_DNA"/>
</dbReference>
<dbReference type="SMART" id="SM00054">
    <property type="entry name" value="EFh"/>
    <property type="match status" value="2"/>
</dbReference>
<dbReference type="EMBL" id="CAJNOH010000362">
    <property type="protein sequence ID" value="CAF1014371.1"/>
    <property type="molecule type" value="Genomic_DNA"/>
</dbReference>
<proteinExistence type="inferred from homology"/>
<name>A0A814HT84_9BILA</name>
<protein>
    <recommendedName>
        <fullName evidence="7">EF-hand domain-containing protein</fullName>
    </recommendedName>
</protein>
<evidence type="ECO:0000256" key="6">
    <source>
        <dbReference type="ARBA" id="ARBA00023288"/>
    </source>
</evidence>
<gene>
    <name evidence="9" type="ORF">JXQ802_LOCUS20231</name>
    <name evidence="8" type="ORF">PYM288_LOCUS15279</name>
</gene>
<keyword evidence="3" id="KW-0479">Metal-binding</keyword>
<organism evidence="8 10">
    <name type="scientific">Rotaria sordida</name>
    <dbReference type="NCBI Taxonomy" id="392033"/>
    <lineage>
        <taxon>Eukaryota</taxon>
        <taxon>Metazoa</taxon>
        <taxon>Spiralia</taxon>
        <taxon>Gnathifera</taxon>
        <taxon>Rotifera</taxon>
        <taxon>Eurotatoria</taxon>
        <taxon>Bdelloidea</taxon>
        <taxon>Philodinida</taxon>
        <taxon>Philodinidae</taxon>
        <taxon>Rotaria</taxon>
    </lineage>
</organism>
<dbReference type="InterPro" id="IPR011992">
    <property type="entry name" value="EF-hand-dom_pair"/>
</dbReference>
<keyword evidence="11" id="KW-1185">Reference proteome</keyword>
<dbReference type="PRINTS" id="PR00450">
    <property type="entry name" value="RECOVERIN"/>
</dbReference>
<dbReference type="PROSITE" id="PS50222">
    <property type="entry name" value="EF_HAND_2"/>
    <property type="match status" value="2"/>
</dbReference>
<keyword evidence="4" id="KW-0677">Repeat</keyword>
<dbReference type="Proteomes" id="UP000663854">
    <property type="component" value="Unassembled WGS sequence"/>
</dbReference>
<evidence type="ECO:0000256" key="2">
    <source>
        <dbReference type="ARBA" id="ARBA00022707"/>
    </source>
</evidence>
<dbReference type="PANTHER" id="PTHR23055:SF178">
    <property type="entry name" value="NEUROCALCIN HOMOLOG"/>
    <property type="match status" value="1"/>
</dbReference>
<evidence type="ECO:0000256" key="5">
    <source>
        <dbReference type="ARBA" id="ARBA00022837"/>
    </source>
</evidence>
<dbReference type="Proteomes" id="UP000663870">
    <property type="component" value="Unassembled WGS sequence"/>
</dbReference>
<evidence type="ECO:0000259" key="7">
    <source>
        <dbReference type="PROSITE" id="PS50222"/>
    </source>
</evidence>
<dbReference type="Pfam" id="PF13499">
    <property type="entry name" value="EF-hand_7"/>
    <property type="match status" value="1"/>
</dbReference>
<feature type="domain" description="EF-hand" evidence="7">
    <location>
        <begin position="102"/>
        <end position="137"/>
    </location>
</feature>
<evidence type="ECO:0000256" key="4">
    <source>
        <dbReference type="ARBA" id="ARBA00022737"/>
    </source>
</evidence>
<dbReference type="AlphaFoldDB" id="A0A814HT84"/>
<accession>A0A814HT84</accession>
<feature type="domain" description="EF-hand" evidence="7">
    <location>
        <begin position="66"/>
        <end position="101"/>
    </location>
</feature>
<dbReference type="InterPro" id="IPR018247">
    <property type="entry name" value="EF_Hand_1_Ca_BS"/>
</dbReference>